<reference evidence="2" key="1">
    <citation type="submission" date="2023-10" db="EMBL/GenBank/DDBJ databases">
        <authorList>
            <person name="Chen Y."/>
            <person name="Shah S."/>
            <person name="Dougan E. K."/>
            <person name="Thang M."/>
            <person name="Chan C."/>
        </authorList>
    </citation>
    <scope>NUCLEOTIDE SEQUENCE [LARGE SCALE GENOMIC DNA]</scope>
</reference>
<evidence type="ECO:0000313" key="3">
    <source>
        <dbReference type="Proteomes" id="UP001189429"/>
    </source>
</evidence>
<feature type="region of interest" description="Disordered" evidence="1">
    <location>
        <begin position="90"/>
        <end position="143"/>
    </location>
</feature>
<keyword evidence="3" id="KW-1185">Reference proteome</keyword>
<dbReference type="EMBL" id="CAUYUJ010005880">
    <property type="protein sequence ID" value="CAK0815293.1"/>
    <property type="molecule type" value="Genomic_DNA"/>
</dbReference>
<feature type="non-terminal residue" evidence="2">
    <location>
        <position position="143"/>
    </location>
</feature>
<accession>A0ABN9RFG0</accession>
<organism evidence="2 3">
    <name type="scientific">Prorocentrum cordatum</name>
    <dbReference type="NCBI Taxonomy" id="2364126"/>
    <lineage>
        <taxon>Eukaryota</taxon>
        <taxon>Sar</taxon>
        <taxon>Alveolata</taxon>
        <taxon>Dinophyceae</taxon>
        <taxon>Prorocentrales</taxon>
        <taxon>Prorocentraceae</taxon>
        <taxon>Prorocentrum</taxon>
    </lineage>
</organism>
<proteinExistence type="predicted"/>
<feature type="compositionally biased region" description="Basic residues" evidence="1">
    <location>
        <begin position="91"/>
        <end position="101"/>
    </location>
</feature>
<gene>
    <name evidence="2" type="ORF">PCOR1329_LOCUS18635</name>
</gene>
<feature type="region of interest" description="Disordered" evidence="1">
    <location>
        <begin position="1"/>
        <end position="75"/>
    </location>
</feature>
<sequence length="143" mass="14504">ERGALGIRPPRSGVQGFTPGGLQTLQGEAGPVWLGEGGMAPAPVLQREPGPVGPEGSGAAFPARPFTGERGAPCIRRPCPVVLAGNPGGHRILRRCCRPPHPRAGDRGTLGSRSPCPDARAGNPGGQQTSQGEAGPVWPEGDG</sequence>
<evidence type="ECO:0000313" key="2">
    <source>
        <dbReference type="EMBL" id="CAK0815293.1"/>
    </source>
</evidence>
<protein>
    <submittedName>
        <fullName evidence="2">Uncharacterized protein</fullName>
    </submittedName>
</protein>
<evidence type="ECO:0000256" key="1">
    <source>
        <dbReference type="SAM" id="MobiDB-lite"/>
    </source>
</evidence>
<comment type="caution">
    <text evidence="2">The sequence shown here is derived from an EMBL/GenBank/DDBJ whole genome shotgun (WGS) entry which is preliminary data.</text>
</comment>
<name>A0ABN9RFG0_9DINO</name>
<feature type="non-terminal residue" evidence="2">
    <location>
        <position position="1"/>
    </location>
</feature>
<dbReference type="Proteomes" id="UP001189429">
    <property type="component" value="Unassembled WGS sequence"/>
</dbReference>